<evidence type="ECO:0000313" key="2">
    <source>
        <dbReference type="Proteomes" id="UP001348817"/>
    </source>
</evidence>
<reference evidence="1 2" key="1">
    <citation type="submission" date="2021-12" db="EMBL/GenBank/DDBJ databases">
        <title>Genome sequencing of bacteria with rrn-lacking chromosome and rrn-plasmid.</title>
        <authorList>
            <person name="Anda M."/>
            <person name="Iwasaki W."/>
        </authorList>
    </citation>
    <scope>NUCLEOTIDE SEQUENCE [LARGE SCALE GENOMIC DNA]</scope>
    <source>
        <strain evidence="1 2">DSM 100852</strain>
    </source>
</reference>
<sequence>MKPLLLHILSIVMSLNPVIPPNHIRQHLLDPYAGVTADIDGKIRDSSGEERPLLWKRCVRAEAGQKIIFPEAPTSVILGHWRDGSVWKRDRDVTAWLSGNELVFPETAVFKFLTTNTGFYPCEEGAGGRLYNTKNQQHATISLEGGNHADFRAEDQNAPATWCDLYGWTGYVDHQQALNFIVWHSAWSGAHFDSYNGKPAMYVSASNHLKGRNTTNFFAKDYNAVGFWDDHTVKGHYIEYEYTLHNELDVPISVEVEDTFAVPNQTIVIGQGNHAKVSGQRTIKKSLSFDKQGAWNFTGTRILITLVADENFNWNHQRVWMTDFRIVSTNHPELIPAIPASSENKGRDALGFPLKYPGKASIPAQLKEAPCFMSGTAWIEYPKTPEFQTDWIELGATIFWGEEDRGVNYGTIWGWGSHGNAGPGLRLSVDATNNKISVLANAIERSFDLQILEGVHTISAKYFLNTVEIYVDGEKIGEKIHGSAVQAIQYDPDSEYTAYTVGVRGKMVPQHRYSGRIFNCFANSLDANGEKVQTLVSSPVSEGNGVFIGNKAGRNHGEINLNGTSSAEAWGRQSEFFDKEINGYNIADIKFDGSAVGVRLEGTTLGQHLFWISKITDKSFPGQEITMKVKVRLYGGVRFVALVLSDKSNFSNRYKEAYNTVSHLPQNWDEYEFEITGVSPSKNVFANVQNHAVNNIGSVVEIVEFSISSDSVVPASALNPGQDIFGNPIPAETAGAKLTGRLPAGTEYKPNPEGHIWLSKYGIGKNHICVVGDPDTAGPGARLRPTGESAVYEEEKLQPHEAERANAYFGERKGEKPLTVAKDFNITGPVISQLLESERMAMLNNETFFQAYAYLQNQFVGYSIGGQPASPLGTVITDETWPRVNGKKVFYPYPEGVYFNSHSHFYFVLYGTYAKDGVTREFNGYYDIENGYINVDCDEEAGKINFWARCYDTYHLRNYIWASRIILDSEDSSMPTARYMDQYDSLSSEHKEALNTFAKGLPGAPPDITFLDLRDHATPEILDDSIIGFLQGDLARSEDLTLADLKAGVIPKKRFIKPESPLSIIRRISDVNLSAWGTGANGLVKRLEIGPFVTLS</sequence>
<evidence type="ECO:0000313" key="1">
    <source>
        <dbReference type="EMBL" id="BDD08552.1"/>
    </source>
</evidence>
<protein>
    <recommendedName>
        <fullName evidence="3">CBM-cenC domain-containing protein</fullName>
    </recommendedName>
</protein>
<accession>A0AAU9CNN4</accession>
<name>A0AAU9CNN4_9BACT</name>
<dbReference type="EMBL" id="AP025314">
    <property type="protein sequence ID" value="BDD08552.1"/>
    <property type="molecule type" value="Genomic_DNA"/>
</dbReference>
<dbReference type="RefSeq" id="WP_338393804.1">
    <property type="nucleotide sequence ID" value="NZ_AP025314.1"/>
</dbReference>
<dbReference type="AlphaFoldDB" id="A0AAU9CNN4"/>
<dbReference type="KEGG" id="fax:FUAX_09840"/>
<dbReference type="Proteomes" id="UP001348817">
    <property type="component" value="Chromosome"/>
</dbReference>
<organism evidence="1 2">
    <name type="scientific">Fulvitalea axinellae</name>
    <dbReference type="NCBI Taxonomy" id="1182444"/>
    <lineage>
        <taxon>Bacteria</taxon>
        <taxon>Pseudomonadati</taxon>
        <taxon>Bacteroidota</taxon>
        <taxon>Cytophagia</taxon>
        <taxon>Cytophagales</taxon>
        <taxon>Persicobacteraceae</taxon>
        <taxon>Fulvitalea</taxon>
    </lineage>
</organism>
<evidence type="ECO:0008006" key="3">
    <source>
        <dbReference type="Google" id="ProtNLM"/>
    </source>
</evidence>
<gene>
    <name evidence="1" type="ORF">FUAX_09840</name>
</gene>
<keyword evidence="2" id="KW-1185">Reference proteome</keyword>
<proteinExistence type="predicted"/>